<comment type="cofactor">
    <cofactor evidence="1">
        <name>Mn(2+)</name>
        <dbReference type="ChEBI" id="CHEBI:29035"/>
    </cofactor>
</comment>
<dbReference type="RefSeq" id="WP_249847072.1">
    <property type="nucleotide sequence ID" value="NZ_JAMGBD010000001.1"/>
</dbReference>
<keyword evidence="9" id="KW-1185">Reference proteome</keyword>
<gene>
    <name evidence="8" type="ORF">LZ536_04315</name>
</gene>
<dbReference type="PROSITE" id="PS51462">
    <property type="entry name" value="NUDIX"/>
    <property type="match status" value="1"/>
</dbReference>
<dbReference type="InterPro" id="IPR039121">
    <property type="entry name" value="NUDT19"/>
</dbReference>
<dbReference type="SUPFAM" id="SSF55811">
    <property type="entry name" value="Nudix"/>
    <property type="match status" value="1"/>
</dbReference>
<dbReference type="PANTHER" id="PTHR12318">
    <property type="entry name" value="TESTOSTERONE-REGULATED PROTEIN RP2"/>
    <property type="match status" value="1"/>
</dbReference>
<evidence type="ECO:0000256" key="2">
    <source>
        <dbReference type="ARBA" id="ARBA00001946"/>
    </source>
</evidence>
<dbReference type="PANTHER" id="PTHR12318:SF0">
    <property type="entry name" value="ACYL-COENZYME A DIPHOSPHATASE NUDT19"/>
    <property type="match status" value="1"/>
</dbReference>
<evidence type="ECO:0000256" key="1">
    <source>
        <dbReference type="ARBA" id="ARBA00001936"/>
    </source>
</evidence>
<proteinExistence type="predicted"/>
<reference evidence="8" key="1">
    <citation type="submission" date="2022-05" db="EMBL/GenBank/DDBJ databases">
        <authorList>
            <person name="Jo J.-H."/>
            <person name="Im W.-T."/>
        </authorList>
    </citation>
    <scope>NUCLEOTIDE SEQUENCE</scope>
    <source>
        <strain evidence="8">SE158</strain>
    </source>
</reference>
<evidence type="ECO:0000256" key="4">
    <source>
        <dbReference type="ARBA" id="ARBA00022801"/>
    </source>
</evidence>
<accession>A0ABT0RLH4</accession>
<evidence type="ECO:0000313" key="9">
    <source>
        <dbReference type="Proteomes" id="UP001165363"/>
    </source>
</evidence>
<dbReference type="InterPro" id="IPR000086">
    <property type="entry name" value="NUDIX_hydrolase_dom"/>
</dbReference>
<comment type="caution">
    <text evidence="8">The sequence shown here is derived from an EMBL/GenBank/DDBJ whole genome shotgun (WGS) entry which is preliminary data.</text>
</comment>
<keyword evidence="6" id="KW-0464">Manganese</keyword>
<evidence type="ECO:0000259" key="7">
    <source>
        <dbReference type="PROSITE" id="PS51462"/>
    </source>
</evidence>
<evidence type="ECO:0000256" key="5">
    <source>
        <dbReference type="ARBA" id="ARBA00022842"/>
    </source>
</evidence>
<evidence type="ECO:0000256" key="3">
    <source>
        <dbReference type="ARBA" id="ARBA00022723"/>
    </source>
</evidence>
<keyword evidence="3" id="KW-0479">Metal-binding</keyword>
<comment type="cofactor">
    <cofactor evidence="2">
        <name>Mg(2+)</name>
        <dbReference type="ChEBI" id="CHEBI:18420"/>
    </cofactor>
</comment>
<evidence type="ECO:0000313" key="8">
    <source>
        <dbReference type="EMBL" id="MCL6683129.1"/>
    </source>
</evidence>
<keyword evidence="5" id="KW-0460">Magnesium</keyword>
<feature type="domain" description="Nudix hydrolase" evidence="7">
    <location>
        <begin position="4"/>
        <end position="189"/>
    </location>
</feature>
<keyword evidence="4" id="KW-0378">Hydrolase</keyword>
<name>A0ABT0RLH4_9SPHN</name>
<dbReference type="Proteomes" id="UP001165363">
    <property type="component" value="Unassembled WGS sequence"/>
</dbReference>
<dbReference type="Pfam" id="PF00293">
    <property type="entry name" value="NUDIX"/>
    <property type="match status" value="1"/>
</dbReference>
<dbReference type="CDD" id="cd18870">
    <property type="entry name" value="NUDIX_AcylCoAdiphos_Nudt19"/>
    <property type="match status" value="1"/>
</dbReference>
<sequence>MSNDAIPAATLVVMRERHDGPPELLMVERTRRMAFAGGAMVFPGGRVDAEDRALAEGFADADAAFRIAAIRETLEESGIPVGIAPDIDAGLAASLQSRLHDGANFRELLASHCLSLDLEALTPFARWKPAFHQARIFDTIFFIAEAPGGEWQPRPQAGECEAVEWLAAAEVLARVTHGEANAIFPTVRNLERLARFDSIAAARADAAEHPIETITPWIDDHDGEPHLFIPEGLGYPVTREPLTSVRRGVGEGIFPAA</sequence>
<evidence type="ECO:0000256" key="6">
    <source>
        <dbReference type="ARBA" id="ARBA00023211"/>
    </source>
</evidence>
<organism evidence="8 9">
    <name type="scientific">Sphingomonas alba</name>
    <dbReference type="NCBI Taxonomy" id="2908208"/>
    <lineage>
        <taxon>Bacteria</taxon>
        <taxon>Pseudomonadati</taxon>
        <taxon>Pseudomonadota</taxon>
        <taxon>Alphaproteobacteria</taxon>
        <taxon>Sphingomonadales</taxon>
        <taxon>Sphingomonadaceae</taxon>
        <taxon>Sphingomonas</taxon>
    </lineage>
</organism>
<dbReference type="InterPro" id="IPR015797">
    <property type="entry name" value="NUDIX_hydrolase-like_dom_sf"/>
</dbReference>
<dbReference type="EMBL" id="JAMGBD010000001">
    <property type="protein sequence ID" value="MCL6683129.1"/>
    <property type="molecule type" value="Genomic_DNA"/>
</dbReference>
<dbReference type="Gene3D" id="3.90.79.10">
    <property type="entry name" value="Nucleoside Triphosphate Pyrophosphohydrolase"/>
    <property type="match status" value="1"/>
</dbReference>
<protein>
    <submittedName>
        <fullName evidence="8">NUDIX domain-containing protein</fullName>
    </submittedName>
</protein>